<evidence type="ECO:0000313" key="2">
    <source>
        <dbReference type="EMBL" id="GBO27135.1"/>
    </source>
</evidence>
<gene>
    <name evidence="2" type="ORF">AVEN_212408_1</name>
</gene>
<keyword evidence="3" id="KW-1185">Reference proteome</keyword>
<dbReference type="Pfam" id="PF05006">
    <property type="entry name" value="PIF3"/>
    <property type="match status" value="1"/>
</dbReference>
<sequence length="182" mass="20756">MWTTYVVFLFLLLGFVWTCAPPASKSKRTINIREPIFQRNCLSNTVSCVNDCSFLCVEDTARCVSGTCVVTEDKNDAVPCDRDKGGVQMLVNIPTPHWTCLCVDATFFGGPDCSRLNPDVCEQGVFLYLEPGKHVCLCSEPYKLITIQENLIAWRRRWHVSLPMIQNNARYLERVRRICIKT</sequence>
<organism evidence="2 3">
    <name type="scientific">Araneus ventricosus</name>
    <name type="common">Orbweaver spider</name>
    <name type="synonym">Epeira ventricosa</name>
    <dbReference type="NCBI Taxonomy" id="182803"/>
    <lineage>
        <taxon>Eukaryota</taxon>
        <taxon>Metazoa</taxon>
        <taxon>Ecdysozoa</taxon>
        <taxon>Arthropoda</taxon>
        <taxon>Chelicerata</taxon>
        <taxon>Arachnida</taxon>
        <taxon>Araneae</taxon>
        <taxon>Araneomorphae</taxon>
        <taxon>Entelegynae</taxon>
        <taxon>Araneoidea</taxon>
        <taxon>Araneidae</taxon>
        <taxon>Araneus</taxon>
    </lineage>
</organism>
<protein>
    <recommendedName>
        <fullName evidence="4">EGF-like domain-containing protein</fullName>
    </recommendedName>
</protein>
<dbReference type="InterPro" id="IPR007703">
    <property type="entry name" value="PIF3"/>
</dbReference>
<proteinExistence type="predicted"/>
<evidence type="ECO:0000313" key="3">
    <source>
        <dbReference type="Proteomes" id="UP000499080"/>
    </source>
</evidence>
<comment type="caution">
    <text evidence="2">The sequence shown here is derived from an EMBL/GenBank/DDBJ whole genome shotgun (WGS) entry which is preliminary data.</text>
</comment>
<name>A0A4Y2VP59_ARAVE</name>
<dbReference type="Proteomes" id="UP000499080">
    <property type="component" value="Unassembled WGS sequence"/>
</dbReference>
<feature type="signal peptide" evidence="1">
    <location>
        <begin position="1"/>
        <end position="18"/>
    </location>
</feature>
<evidence type="ECO:0008006" key="4">
    <source>
        <dbReference type="Google" id="ProtNLM"/>
    </source>
</evidence>
<dbReference type="AlphaFoldDB" id="A0A4Y2VP59"/>
<evidence type="ECO:0000256" key="1">
    <source>
        <dbReference type="SAM" id="SignalP"/>
    </source>
</evidence>
<dbReference type="EMBL" id="BGPR01050120">
    <property type="protein sequence ID" value="GBO27135.1"/>
    <property type="molecule type" value="Genomic_DNA"/>
</dbReference>
<keyword evidence="1" id="KW-0732">Signal</keyword>
<accession>A0A4Y2VP59</accession>
<reference evidence="2 3" key="1">
    <citation type="journal article" date="2019" name="Sci. Rep.">
        <title>Orb-weaving spider Araneus ventricosus genome elucidates the spidroin gene catalogue.</title>
        <authorList>
            <person name="Kono N."/>
            <person name="Nakamura H."/>
            <person name="Ohtoshi R."/>
            <person name="Moran D.A.P."/>
            <person name="Shinohara A."/>
            <person name="Yoshida Y."/>
            <person name="Fujiwara M."/>
            <person name="Mori M."/>
            <person name="Tomita M."/>
            <person name="Arakawa K."/>
        </authorList>
    </citation>
    <scope>NUCLEOTIDE SEQUENCE [LARGE SCALE GENOMIC DNA]</scope>
</reference>
<feature type="chain" id="PRO_5021272678" description="EGF-like domain-containing protein" evidence="1">
    <location>
        <begin position="19"/>
        <end position="182"/>
    </location>
</feature>